<evidence type="ECO:0000256" key="3">
    <source>
        <dbReference type="ARBA" id="ARBA00022603"/>
    </source>
</evidence>
<dbReference type="RefSeq" id="XP_005767046.1">
    <property type="nucleotide sequence ID" value="XM_005766989.1"/>
</dbReference>
<dbReference type="GO" id="GO:0008168">
    <property type="term" value="F:methyltransferase activity"/>
    <property type="evidence" value="ECO:0007669"/>
    <property type="project" value="UniProtKB-KW"/>
</dbReference>
<comment type="subcellular location">
    <subcellularLocation>
        <location evidence="1">Chromosome</location>
    </subcellularLocation>
</comment>
<dbReference type="PANTHER" id="PTHR46223">
    <property type="entry name" value="HISTONE-LYSINE N-METHYLTRANSFERASE SUV39H"/>
    <property type="match status" value="1"/>
</dbReference>
<dbReference type="GO" id="GO:0046872">
    <property type="term" value="F:metal ion binding"/>
    <property type="evidence" value="ECO:0007669"/>
    <property type="project" value="UniProtKB-KW"/>
</dbReference>
<dbReference type="InterPro" id="IPR003616">
    <property type="entry name" value="Post-SET_dom"/>
</dbReference>
<dbReference type="PANTHER" id="PTHR46223:SF3">
    <property type="entry name" value="HISTONE-LYSINE N-METHYLTRANSFERASE SET-23"/>
    <property type="match status" value="1"/>
</dbReference>
<dbReference type="OMA" id="TIACACA"/>
<evidence type="ECO:0000313" key="10">
    <source>
        <dbReference type="EnsemblProtists" id="EOD14617"/>
    </source>
</evidence>
<feature type="domain" description="Post-SET" evidence="9">
    <location>
        <begin position="171"/>
        <end position="186"/>
    </location>
</feature>
<dbReference type="Gene3D" id="2.170.270.10">
    <property type="entry name" value="SET domain"/>
    <property type="match status" value="1"/>
</dbReference>
<evidence type="ECO:0000259" key="9">
    <source>
        <dbReference type="PROSITE" id="PS50868"/>
    </source>
</evidence>
<dbReference type="PROSITE" id="PS50868">
    <property type="entry name" value="POST_SET"/>
    <property type="match status" value="1"/>
</dbReference>
<evidence type="ECO:0000256" key="4">
    <source>
        <dbReference type="ARBA" id="ARBA00022679"/>
    </source>
</evidence>
<dbReference type="SMART" id="SM00317">
    <property type="entry name" value="SET"/>
    <property type="match status" value="1"/>
</dbReference>
<dbReference type="GeneID" id="17260902"/>
<keyword evidence="3" id="KW-0489">Methyltransferase</keyword>
<dbReference type="Proteomes" id="UP000013827">
    <property type="component" value="Unassembled WGS sequence"/>
</dbReference>
<proteinExistence type="predicted"/>
<feature type="domain" description="SET" evidence="8">
    <location>
        <begin position="38"/>
        <end position="162"/>
    </location>
</feature>
<sequence length="186" mass="20559">MDLKNPCSCGASECTIACACAEHPKKCENRASQQGVTVRLCVTRYADKGWGVKTLKALKRGDFVCEYVGELISESEMKAREERAEINSSYIFTPSGRGGAEAYAAIDGFAMRNVAAFINFSCSPNLELRYLDHPYGDRRIKRVGFYAKEDIESGTELGYRRNQGCVDGQMSKIACKCGSEKCRGFL</sequence>
<evidence type="ECO:0000256" key="2">
    <source>
        <dbReference type="ARBA" id="ARBA00022454"/>
    </source>
</evidence>
<evidence type="ECO:0000313" key="11">
    <source>
        <dbReference type="Proteomes" id="UP000013827"/>
    </source>
</evidence>
<protein>
    <recommendedName>
        <fullName evidence="12">SET domain-containing protein</fullName>
    </recommendedName>
</protein>
<dbReference type="Pfam" id="PF00856">
    <property type="entry name" value="SET"/>
    <property type="match status" value="1"/>
</dbReference>
<keyword evidence="6" id="KW-0479">Metal-binding</keyword>
<reference evidence="10" key="2">
    <citation type="submission" date="2024-10" db="UniProtKB">
        <authorList>
            <consortium name="EnsemblProtists"/>
        </authorList>
    </citation>
    <scope>IDENTIFICATION</scope>
</reference>
<evidence type="ECO:0000256" key="7">
    <source>
        <dbReference type="ARBA" id="ARBA00022833"/>
    </source>
</evidence>
<keyword evidence="2" id="KW-0158">Chromosome</keyword>
<dbReference type="InterPro" id="IPR050973">
    <property type="entry name" value="H3K9_Histone-Lys_N-MTase"/>
</dbReference>
<reference evidence="11" key="1">
    <citation type="journal article" date="2013" name="Nature">
        <title>Pan genome of the phytoplankton Emiliania underpins its global distribution.</title>
        <authorList>
            <person name="Read B.A."/>
            <person name="Kegel J."/>
            <person name="Klute M.J."/>
            <person name="Kuo A."/>
            <person name="Lefebvre S.C."/>
            <person name="Maumus F."/>
            <person name="Mayer C."/>
            <person name="Miller J."/>
            <person name="Monier A."/>
            <person name="Salamov A."/>
            <person name="Young J."/>
            <person name="Aguilar M."/>
            <person name="Claverie J.M."/>
            <person name="Frickenhaus S."/>
            <person name="Gonzalez K."/>
            <person name="Herman E.K."/>
            <person name="Lin Y.C."/>
            <person name="Napier J."/>
            <person name="Ogata H."/>
            <person name="Sarno A.F."/>
            <person name="Shmutz J."/>
            <person name="Schroeder D."/>
            <person name="de Vargas C."/>
            <person name="Verret F."/>
            <person name="von Dassow P."/>
            <person name="Valentin K."/>
            <person name="Van de Peer Y."/>
            <person name="Wheeler G."/>
            <person name="Dacks J.B."/>
            <person name="Delwiche C.F."/>
            <person name="Dyhrman S.T."/>
            <person name="Glockner G."/>
            <person name="John U."/>
            <person name="Richards T."/>
            <person name="Worden A.Z."/>
            <person name="Zhang X."/>
            <person name="Grigoriev I.V."/>
            <person name="Allen A.E."/>
            <person name="Bidle K."/>
            <person name="Borodovsky M."/>
            <person name="Bowler C."/>
            <person name="Brownlee C."/>
            <person name="Cock J.M."/>
            <person name="Elias M."/>
            <person name="Gladyshev V.N."/>
            <person name="Groth M."/>
            <person name="Guda C."/>
            <person name="Hadaegh A."/>
            <person name="Iglesias-Rodriguez M.D."/>
            <person name="Jenkins J."/>
            <person name="Jones B.M."/>
            <person name="Lawson T."/>
            <person name="Leese F."/>
            <person name="Lindquist E."/>
            <person name="Lobanov A."/>
            <person name="Lomsadze A."/>
            <person name="Malik S.B."/>
            <person name="Marsh M.E."/>
            <person name="Mackinder L."/>
            <person name="Mock T."/>
            <person name="Mueller-Roeber B."/>
            <person name="Pagarete A."/>
            <person name="Parker M."/>
            <person name="Probert I."/>
            <person name="Quesneville H."/>
            <person name="Raines C."/>
            <person name="Rensing S.A."/>
            <person name="Riano-Pachon D.M."/>
            <person name="Richier S."/>
            <person name="Rokitta S."/>
            <person name="Shiraiwa Y."/>
            <person name="Soanes D.M."/>
            <person name="van der Giezen M."/>
            <person name="Wahlund T.M."/>
            <person name="Williams B."/>
            <person name="Wilson W."/>
            <person name="Wolfe G."/>
            <person name="Wurch L.L."/>
        </authorList>
    </citation>
    <scope>NUCLEOTIDE SEQUENCE</scope>
</reference>
<dbReference type="InterPro" id="IPR046341">
    <property type="entry name" value="SET_dom_sf"/>
</dbReference>
<dbReference type="STRING" id="2903.R1BXU8"/>
<evidence type="ECO:0008006" key="12">
    <source>
        <dbReference type="Google" id="ProtNLM"/>
    </source>
</evidence>
<dbReference type="eggNOG" id="KOG1082">
    <property type="taxonomic scope" value="Eukaryota"/>
</dbReference>
<keyword evidence="11" id="KW-1185">Reference proteome</keyword>
<dbReference type="InterPro" id="IPR001214">
    <property type="entry name" value="SET_dom"/>
</dbReference>
<dbReference type="KEGG" id="ehx:EMIHUDRAFT_61763"/>
<organism evidence="10 11">
    <name type="scientific">Emiliania huxleyi (strain CCMP1516)</name>
    <dbReference type="NCBI Taxonomy" id="280463"/>
    <lineage>
        <taxon>Eukaryota</taxon>
        <taxon>Haptista</taxon>
        <taxon>Haptophyta</taxon>
        <taxon>Prymnesiophyceae</taxon>
        <taxon>Isochrysidales</taxon>
        <taxon>Noelaerhabdaceae</taxon>
        <taxon>Emiliania</taxon>
    </lineage>
</organism>
<dbReference type="PaxDb" id="2903-EOD14617"/>
<dbReference type="EnsemblProtists" id="EOD14617">
    <property type="protein sequence ID" value="EOD14617"/>
    <property type="gene ID" value="EMIHUDRAFT_61763"/>
</dbReference>
<keyword evidence="7" id="KW-0862">Zinc</keyword>
<keyword evidence="5" id="KW-0949">S-adenosyl-L-methionine</keyword>
<dbReference type="AlphaFoldDB" id="A0A0D3ITN2"/>
<evidence type="ECO:0000256" key="6">
    <source>
        <dbReference type="ARBA" id="ARBA00022723"/>
    </source>
</evidence>
<name>A0A0D3ITN2_EMIH1</name>
<evidence type="ECO:0000256" key="5">
    <source>
        <dbReference type="ARBA" id="ARBA00022691"/>
    </source>
</evidence>
<dbReference type="GO" id="GO:0032259">
    <property type="term" value="P:methylation"/>
    <property type="evidence" value="ECO:0007669"/>
    <property type="project" value="UniProtKB-KW"/>
</dbReference>
<accession>A0A0D3ITN2</accession>
<keyword evidence="4" id="KW-0808">Transferase</keyword>
<dbReference type="PROSITE" id="PS50280">
    <property type="entry name" value="SET"/>
    <property type="match status" value="1"/>
</dbReference>
<dbReference type="HOGENOM" id="CLU_020840_3_5_1"/>
<dbReference type="GO" id="GO:0005694">
    <property type="term" value="C:chromosome"/>
    <property type="evidence" value="ECO:0007669"/>
    <property type="project" value="UniProtKB-SubCell"/>
</dbReference>
<dbReference type="SUPFAM" id="SSF82199">
    <property type="entry name" value="SET domain"/>
    <property type="match status" value="1"/>
</dbReference>
<evidence type="ECO:0000259" key="8">
    <source>
        <dbReference type="PROSITE" id="PS50280"/>
    </source>
</evidence>
<evidence type="ECO:0000256" key="1">
    <source>
        <dbReference type="ARBA" id="ARBA00004286"/>
    </source>
</evidence>